<dbReference type="Proteomes" id="UP000189177">
    <property type="component" value="Unassembled WGS sequence"/>
</dbReference>
<dbReference type="OrthoDB" id="8776505at2"/>
<dbReference type="STRING" id="252474.B1A74_00005"/>
<evidence type="ECO:0000313" key="3">
    <source>
        <dbReference type="Proteomes" id="UP000189177"/>
    </source>
</evidence>
<keyword evidence="3" id="KW-1185">Reference proteome</keyword>
<name>A0A1V3A2E2_9GAMM</name>
<reference evidence="2 3" key="1">
    <citation type="submission" date="2017-02" db="EMBL/GenBank/DDBJ databases">
        <title>Genomic diversity within the haloalkaliphilic genus Thioalkalivibrio.</title>
        <authorList>
            <person name="Ahn A.-C."/>
            <person name="Meier-Kolthoff J."/>
            <person name="Overmars L."/>
            <person name="Richter M."/>
            <person name="Woyke T."/>
            <person name="Sorokin D.Y."/>
            <person name="Muyzer G."/>
        </authorList>
    </citation>
    <scope>NUCLEOTIDE SEQUENCE [LARGE SCALE GENOMIC DNA]</scope>
    <source>
        <strain evidence="2 3">HL17</strain>
    </source>
</reference>
<dbReference type="RefSeq" id="WP_077243395.1">
    <property type="nucleotide sequence ID" value="NZ_MUZR01000001.1"/>
</dbReference>
<dbReference type="EMBL" id="MUZR01000001">
    <property type="protein sequence ID" value="OOC11530.1"/>
    <property type="molecule type" value="Genomic_DNA"/>
</dbReference>
<dbReference type="SUPFAM" id="SSF75169">
    <property type="entry name" value="DsrEFH-like"/>
    <property type="match status" value="1"/>
</dbReference>
<feature type="chain" id="PRO_5012866803" evidence="1">
    <location>
        <begin position="18"/>
        <end position="158"/>
    </location>
</feature>
<dbReference type="InterPro" id="IPR003787">
    <property type="entry name" value="Sulphur_relay_DsrE/F-like"/>
</dbReference>
<gene>
    <name evidence="2" type="ORF">B1A74_00005</name>
</gene>
<sequence length="158" mass="17959">MLFSVLLLALPASQAQAFGEERNNAWHVGFDDPSQFSSMLGSINSMVEAYENRLIDYDIRLVFRAQGIRFVTDDNLEGSPFEVDPDGEFAEEREELRSRLMQLVNMHDVRLELCDSTRAAVGLDMDAFYQPIERVDSGIVQLGDLHHDGYAVMHAYRN</sequence>
<proteinExistence type="predicted"/>
<dbReference type="InterPro" id="IPR027396">
    <property type="entry name" value="DsrEFH-like"/>
</dbReference>
<protein>
    <submittedName>
        <fullName evidence="2">Uncharacterized protein</fullName>
    </submittedName>
</protein>
<organism evidence="2 3">
    <name type="scientific">Thioalkalivibrio halophilus</name>
    <dbReference type="NCBI Taxonomy" id="252474"/>
    <lineage>
        <taxon>Bacteria</taxon>
        <taxon>Pseudomonadati</taxon>
        <taxon>Pseudomonadota</taxon>
        <taxon>Gammaproteobacteria</taxon>
        <taxon>Chromatiales</taxon>
        <taxon>Ectothiorhodospiraceae</taxon>
        <taxon>Thioalkalivibrio</taxon>
    </lineage>
</organism>
<evidence type="ECO:0000313" key="2">
    <source>
        <dbReference type="EMBL" id="OOC11530.1"/>
    </source>
</evidence>
<keyword evidence="1" id="KW-0732">Signal</keyword>
<feature type="signal peptide" evidence="1">
    <location>
        <begin position="1"/>
        <end position="17"/>
    </location>
</feature>
<evidence type="ECO:0000256" key="1">
    <source>
        <dbReference type="SAM" id="SignalP"/>
    </source>
</evidence>
<accession>A0A1V3A2E2</accession>
<dbReference type="Pfam" id="PF02635">
    <property type="entry name" value="DsrE"/>
    <property type="match status" value="1"/>
</dbReference>
<dbReference type="Gene3D" id="3.40.1260.10">
    <property type="entry name" value="DsrEFH-like"/>
    <property type="match status" value="1"/>
</dbReference>
<dbReference type="AlphaFoldDB" id="A0A1V3A2E2"/>
<comment type="caution">
    <text evidence="2">The sequence shown here is derived from an EMBL/GenBank/DDBJ whole genome shotgun (WGS) entry which is preliminary data.</text>
</comment>